<keyword evidence="6 12" id="KW-0698">rRNA processing</keyword>
<dbReference type="Gene3D" id="2.40.240.20">
    <property type="entry name" value="Hypothetical PUA domain-like, domain 1"/>
    <property type="match status" value="1"/>
</dbReference>
<keyword evidence="5 12" id="KW-0963">Cytoplasm</keyword>
<evidence type="ECO:0000256" key="7">
    <source>
        <dbReference type="ARBA" id="ARBA00022603"/>
    </source>
</evidence>
<feature type="domain" description="Ribosomal RNA small subunit methyltransferase E methyltransferase" evidence="13">
    <location>
        <begin position="71"/>
        <end position="241"/>
    </location>
</feature>
<dbReference type="InterPro" id="IPR029028">
    <property type="entry name" value="Alpha/beta_knot_MTases"/>
</dbReference>
<evidence type="ECO:0000256" key="8">
    <source>
        <dbReference type="ARBA" id="ARBA00022679"/>
    </source>
</evidence>
<dbReference type="NCBIfam" id="NF008692">
    <property type="entry name" value="PRK11713.1-5"/>
    <property type="match status" value="1"/>
</dbReference>
<gene>
    <name evidence="15" type="ORF">DS031_05595</name>
</gene>
<dbReference type="InterPro" id="IPR046887">
    <property type="entry name" value="RsmE_PUA-like"/>
</dbReference>
<comment type="similarity">
    <text evidence="2 12">Belongs to the RNA methyltransferase RsmE family.</text>
</comment>
<evidence type="ECO:0000256" key="12">
    <source>
        <dbReference type="PIRNR" id="PIRNR015601"/>
    </source>
</evidence>
<comment type="catalytic activity">
    <reaction evidence="11 12">
        <text>uridine(1498) in 16S rRNA + S-adenosyl-L-methionine = N(3)-methyluridine(1498) in 16S rRNA + S-adenosyl-L-homocysteine + H(+)</text>
        <dbReference type="Rhea" id="RHEA:42920"/>
        <dbReference type="Rhea" id="RHEA-COMP:10283"/>
        <dbReference type="Rhea" id="RHEA-COMP:10284"/>
        <dbReference type="ChEBI" id="CHEBI:15378"/>
        <dbReference type="ChEBI" id="CHEBI:57856"/>
        <dbReference type="ChEBI" id="CHEBI:59789"/>
        <dbReference type="ChEBI" id="CHEBI:65315"/>
        <dbReference type="ChEBI" id="CHEBI:74502"/>
        <dbReference type="EC" id="2.1.1.193"/>
    </reaction>
</comment>
<dbReference type="GO" id="GO:0005737">
    <property type="term" value="C:cytoplasm"/>
    <property type="evidence" value="ECO:0007669"/>
    <property type="project" value="UniProtKB-SubCell"/>
</dbReference>
<comment type="function">
    <text evidence="10 12">Specifically methylates the N3 position of the uracil ring of uridine 1498 (m3U1498) in 16S rRNA. Acts on the fully assembled 30S ribosomal subunit.</text>
</comment>
<dbReference type="CDD" id="cd18084">
    <property type="entry name" value="RsmE-like"/>
    <property type="match status" value="1"/>
</dbReference>
<dbReference type="RefSeq" id="WP_113805098.1">
    <property type="nucleotide sequence ID" value="NZ_QOCW01000004.1"/>
</dbReference>
<sequence>MQRYFVPKENMTDTKVTITGEDVKHIARVMRMKIGDMIICSNSIQAARCKLEEITDNEVTANIVEWIEEQKELPVAVTIAQGLPKGDKLDYIIQKGTELGANSFWPFAAARSVVKWNAQKGQKKIERLEKIAKEAAEQSHRTQVPTVQLPTSFQDLLKESSHYDIKLIAYEESAKTGEKKNLAKTLNTVQSGQTILLVIGPEGGLSEHEVMALEEQGFVSCGLGPRILRTETAALYFLAAVSYHTELM</sequence>
<dbReference type="Pfam" id="PF20260">
    <property type="entry name" value="PUA_4"/>
    <property type="match status" value="1"/>
</dbReference>
<evidence type="ECO:0000313" key="15">
    <source>
        <dbReference type="EMBL" id="RBW70646.1"/>
    </source>
</evidence>
<dbReference type="InterPro" id="IPR015947">
    <property type="entry name" value="PUA-like_sf"/>
</dbReference>
<evidence type="ECO:0000256" key="6">
    <source>
        <dbReference type="ARBA" id="ARBA00022552"/>
    </source>
</evidence>
<organism evidence="15 16">
    <name type="scientific">Bacillus taeanensis</name>
    <dbReference type="NCBI Taxonomy" id="273032"/>
    <lineage>
        <taxon>Bacteria</taxon>
        <taxon>Bacillati</taxon>
        <taxon>Bacillota</taxon>
        <taxon>Bacilli</taxon>
        <taxon>Bacillales</taxon>
        <taxon>Bacillaceae</taxon>
        <taxon>Bacillus</taxon>
    </lineage>
</organism>
<evidence type="ECO:0000256" key="4">
    <source>
        <dbReference type="ARBA" id="ARBA00013673"/>
    </source>
</evidence>
<keyword evidence="7 12" id="KW-0489">Methyltransferase</keyword>
<dbReference type="SUPFAM" id="SSF88697">
    <property type="entry name" value="PUA domain-like"/>
    <property type="match status" value="1"/>
</dbReference>
<feature type="domain" description="Ribosomal RNA small subunit methyltransferase E PUA-like" evidence="14">
    <location>
        <begin position="18"/>
        <end position="63"/>
    </location>
</feature>
<dbReference type="SUPFAM" id="SSF75217">
    <property type="entry name" value="alpha/beta knot"/>
    <property type="match status" value="1"/>
</dbReference>
<evidence type="ECO:0000256" key="5">
    <source>
        <dbReference type="ARBA" id="ARBA00022490"/>
    </source>
</evidence>
<comment type="subcellular location">
    <subcellularLocation>
        <location evidence="1 12">Cytoplasm</location>
    </subcellularLocation>
</comment>
<evidence type="ECO:0000256" key="10">
    <source>
        <dbReference type="ARBA" id="ARBA00025699"/>
    </source>
</evidence>
<dbReference type="PANTHER" id="PTHR30027">
    <property type="entry name" value="RIBOSOMAL RNA SMALL SUBUNIT METHYLTRANSFERASE E"/>
    <property type="match status" value="1"/>
</dbReference>
<dbReference type="Proteomes" id="UP000253314">
    <property type="component" value="Unassembled WGS sequence"/>
</dbReference>
<dbReference type="InterPro" id="IPR006700">
    <property type="entry name" value="RsmE"/>
</dbReference>
<protein>
    <recommendedName>
        <fullName evidence="4 12">Ribosomal RNA small subunit methyltransferase E</fullName>
        <ecNumber evidence="3 12">2.1.1.193</ecNumber>
    </recommendedName>
</protein>
<dbReference type="OrthoDB" id="9815641at2"/>
<dbReference type="EMBL" id="QOCW01000004">
    <property type="protein sequence ID" value="RBW70646.1"/>
    <property type="molecule type" value="Genomic_DNA"/>
</dbReference>
<dbReference type="EC" id="2.1.1.193" evidence="3 12"/>
<dbReference type="GO" id="GO:0070042">
    <property type="term" value="F:rRNA (uridine-N3-)-methyltransferase activity"/>
    <property type="evidence" value="ECO:0007669"/>
    <property type="project" value="TreeGrafter"/>
</dbReference>
<name>A0A366XYE7_9BACI</name>
<dbReference type="NCBIfam" id="NF008691">
    <property type="entry name" value="PRK11713.1-4"/>
    <property type="match status" value="1"/>
</dbReference>
<evidence type="ECO:0000256" key="2">
    <source>
        <dbReference type="ARBA" id="ARBA00005528"/>
    </source>
</evidence>
<dbReference type="PIRSF" id="PIRSF015601">
    <property type="entry name" value="MTase_slr0722"/>
    <property type="match status" value="1"/>
</dbReference>
<dbReference type="InterPro" id="IPR029026">
    <property type="entry name" value="tRNA_m1G_MTases_N"/>
</dbReference>
<evidence type="ECO:0000313" key="16">
    <source>
        <dbReference type="Proteomes" id="UP000253314"/>
    </source>
</evidence>
<evidence type="ECO:0000259" key="13">
    <source>
        <dbReference type="Pfam" id="PF04452"/>
    </source>
</evidence>
<dbReference type="GO" id="GO:0070475">
    <property type="term" value="P:rRNA base methylation"/>
    <property type="evidence" value="ECO:0007669"/>
    <property type="project" value="TreeGrafter"/>
</dbReference>
<keyword evidence="16" id="KW-1185">Reference proteome</keyword>
<dbReference type="Pfam" id="PF04452">
    <property type="entry name" value="Methyltrans_RNA"/>
    <property type="match status" value="1"/>
</dbReference>
<keyword evidence="8 12" id="KW-0808">Transferase</keyword>
<comment type="caution">
    <text evidence="15">The sequence shown here is derived from an EMBL/GenBank/DDBJ whole genome shotgun (WGS) entry which is preliminary data.</text>
</comment>
<evidence type="ECO:0000259" key="14">
    <source>
        <dbReference type="Pfam" id="PF20260"/>
    </source>
</evidence>
<evidence type="ECO:0000256" key="9">
    <source>
        <dbReference type="ARBA" id="ARBA00022691"/>
    </source>
</evidence>
<dbReference type="Gene3D" id="3.40.1280.10">
    <property type="match status" value="1"/>
</dbReference>
<accession>A0A366XYE7</accession>
<evidence type="ECO:0000256" key="1">
    <source>
        <dbReference type="ARBA" id="ARBA00004496"/>
    </source>
</evidence>
<proteinExistence type="inferred from homology"/>
<dbReference type="AlphaFoldDB" id="A0A366XYE7"/>
<reference evidence="15 16" key="1">
    <citation type="submission" date="2018-07" db="EMBL/GenBank/DDBJ databases">
        <title>Lottiidibacillus patelloidae gen. nov., sp. nov., isolated from the intestinal tract of a marine limpet and the reclassification of B. taeanensis BH030017T, B. algicola KMM 3737T and B. hwajinpoensis SW-72T as genus Lottiidibacillus.</title>
        <authorList>
            <person name="Liu R."/>
            <person name="Huang Z."/>
        </authorList>
    </citation>
    <scope>NUCLEOTIDE SEQUENCE [LARGE SCALE GENOMIC DNA]</scope>
    <source>
        <strain evidence="15 16">BH030017</strain>
    </source>
</reference>
<dbReference type="InterPro" id="IPR046886">
    <property type="entry name" value="RsmE_MTase_dom"/>
</dbReference>
<dbReference type="NCBIfam" id="TIGR00046">
    <property type="entry name" value="RsmE family RNA methyltransferase"/>
    <property type="match status" value="1"/>
</dbReference>
<evidence type="ECO:0000256" key="3">
    <source>
        <dbReference type="ARBA" id="ARBA00012328"/>
    </source>
</evidence>
<keyword evidence="9 12" id="KW-0949">S-adenosyl-L-methionine</keyword>
<dbReference type="PANTHER" id="PTHR30027:SF3">
    <property type="entry name" value="16S RRNA (URACIL(1498)-N(3))-METHYLTRANSFERASE"/>
    <property type="match status" value="1"/>
</dbReference>
<evidence type="ECO:0000256" key="11">
    <source>
        <dbReference type="ARBA" id="ARBA00047944"/>
    </source>
</evidence>